<dbReference type="Proteomes" id="UP000569903">
    <property type="component" value="Unassembled WGS sequence"/>
</dbReference>
<reference evidence="1 2" key="1">
    <citation type="submission" date="2020-03" db="EMBL/GenBank/DDBJ databases">
        <title>Soil Listeria distribution.</title>
        <authorList>
            <person name="Liao J."/>
            <person name="Wiedmann M."/>
        </authorList>
    </citation>
    <scope>NUCLEOTIDE SEQUENCE [LARGE SCALE GENOMIC DNA]</scope>
    <source>
        <strain evidence="1 2">FSL L7-1614</strain>
    </source>
</reference>
<sequence>MERIIWYNNPCEYFNSERLIKLAAKRYTDEYLIDEVKRITKVLGRPPIGAASEFPGVGAATKSFGSWEQFLNAADLSLTAPEGEGKEIKERYIKEANEIIRILGRAPKMTDFDDYRVVKYYFGSWQEFKDCWNK</sequence>
<dbReference type="EMBL" id="JAARQN010000001">
    <property type="protein sequence ID" value="MBC1456676.1"/>
    <property type="molecule type" value="Genomic_DNA"/>
</dbReference>
<gene>
    <name evidence="1" type="ORF">HB850_02840</name>
</gene>
<dbReference type="Pfam" id="PF18780">
    <property type="entry name" value="HNH_repeat"/>
    <property type="match status" value="2"/>
</dbReference>
<accession>A0A841YVR9</accession>
<dbReference type="AlphaFoldDB" id="A0A841YVR9"/>
<comment type="caution">
    <text evidence="1">The sequence shown here is derived from an EMBL/GenBank/DDBJ whole genome shotgun (WGS) entry which is preliminary data.</text>
</comment>
<organism evidence="1 2">
    <name type="scientific">Listeria newyorkensis</name>
    <dbReference type="NCBI Taxonomy" id="1497681"/>
    <lineage>
        <taxon>Bacteria</taxon>
        <taxon>Bacillati</taxon>
        <taxon>Bacillota</taxon>
        <taxon>Bacilli</taxon>
        <taxon>Bacillales</taxon>
        <taxon>Listeriaceae</taxon>
        <taxon>Listeria</taxon>
    </lineage>
</organism>
<name>A0A841YVR9_9LIST</name>
<dbReference type="InterPro" id="IPR041025">
    <property type="entry name" value="HNH_repeat"/>
</dbReference>
<proteinExistence type="predicted"/>
<evidence type="ECO:0000313" key="1">
    <source>
        <dbReference type="EMBL" id="MBC1456676.1"/>
    </source>
</evidence>
<evidence type="ECO:0000313" key="2">
    <source>
        <dbReference type="Proteomes" id="UP000569903"/>
    </source>
</evidence>
<protein>
    <submittedName>
        <fullName evidence="1">Uncharacterized protein</fullName>
    </submittedName>
</protein>